<evidence type="ECO:0000256" key="11">
    <source>
        <dbReference type="PIRNR" id="PIRNR000207"/>
    </source>
</evidence>
<dbReference type="Pfam" id="PF00175">
    <property type="entry name" value="NAD_binding_1"/>
    <property type="match status" value="1"/>
</dbReference>
<evidence type="ECO:0000313" key="16">
    <source>
        <dbReference type="Proteomes" id="UP001296776"/>
    </source>
</evidence>
<dbReference type="Gene3D" id="3.40.50.360">
    <property type="match status" value="1"/>
</dbReference>
<comment type="pathway">
    <text evidence="11">Sulfur metabolism; hydrogen sulfide biosynthesis; hydrogen sulfide from sulfite (NADPH route): step 1/1.</text>
</comment>
<comment type="function">
    <text evidence="11">Component of the sulfite reductase complex that catalyzes the 6-electron reduction of sulfite to sulfide. This is one of several activities required for the biosynthesis of L-cysteine from sulfate. The flavoprotein component catalyzes the electron flow from NADPH -&gt; FAD -&gt; FMN to the hemoprotein component.</text>
</comment>
<dbReference type="InterPro" id="IPR001709">
    <property type="entry name" value="Flavoprot_Pyr_Nucl_cyt_Rdtase"/>
</dbReference>
<dbReference type="NCBIfam" id="TIGR01931">
    <property type="entry name" value="cysJ"/>
    <property type="match status" value="1"/>
</dbReference>
<evidence type="ECO:0000256" key="8">
    <source>
        <dbReference type="ARBA" id="ARBA00023002"/>
    </source>
</evidence>
<evidence type="ECO:0000259" key="13">
    <source>
        <dbReference type="PROSITE" id="PS50902"/>
    </source>
</evidence>
<evidence type="ECO:0000256" key="2">
    <source>
        <dbReference type="ARBA" id="ARBA00022605"/>
    </source>
</evidence>
<dbReference type="GO" id="GO:0005829">
    <property type="term" value="C:cytosol"/>
    <property type="evidence" value="ECO:0007669"/>
    <property type="project" value="TreeGrafter"/>
</dbReference>
<dbReference type="AlphaFoldDB" id="A0AAJ0XA67"/>
<sequence>MISGNPSPLSSPIDAATQRALEQLVRPLSATQIAWLSGYLAQLAEQTVANAAEDEPAEVVTILYGSQGGNTKGLAERLHARAQADGIGTHLLSMAELAPRKLAKLQRVILLTSTHGEGEPPESAYALHAFVMDPEAPRMESLQFAVIGLGDSSYEHYCQTAVDFDRRLAQLGARRMLPLQCCDVEYEADAQRWQTDVLGRLAALGAKRRATVAARPLERGEPPASYTKENPYAATLLENRRITTLDAVADVRHLALGVDPRSVRYRPGDTLGVCFRNDPALVDRILEHLGLDASSPVSQDDSVQALGQVLTERLELTQVHPTTVRRWSEHAQASQLQAIIADPAKLRDYARRRQLIDLIRDFPASIDADALSGLLPRLQPRLYSIASSQAEVDDEIHLTVAVVRYRRAGELRLGGASGFLAERLRPNDSLAVYPVDNSSFHLPTPSGVDIIMIGAGTGIAPYRGFLQERAATDDRGRNWLLFGNRHFQRDFLYQLDWQAQRKAGLLDRVSLAFSRDRAQKVYVQDRLRSEASELFRWLEEGAHLYVCGATEMGEAVHQALIDVVGREGGLQEDAATDYIDTLRREARYHRDLY</sequence>
<feature type="binding site" evidence="12">
    <location>
        <position position="593"/>
    </location>
    <ligand>
        <name>FAD</name>
        <dbReference type="ChEBI" id="CHEBI:57692"/>
    </ligand>
</feature>
<dbReference type="PRINTS" id="PR00371">
    <property type="entry name" value="FPNCR"/>
</dbReference>
<dbReference type="SUPFAM" id="SSF63380">
    <property type="entry name" value="Riboflavin synthase domain-like"/>
    <property type="match status" value="1"/>
</dbReference>
<accession>A0AAJ0XA67</accession>
<evidence type="ECO:0000256" key="9">
    <source>
        <dbReference type="ARBA" id="ARBA00023192"/>
    </source>
</evidence>
<dbReference type="GO" id="GO:0010181">
    <property type="term" value="F:FMN binding"/>
    <property type="evidence" value="ECO:0007669"/>
    <property type="project" value="InterPro"/>
</dbReference>
<dbReference type="PRINTS" id="PR00369">
    <property type="entry name" value="FLAVODOXIN"/>
</dbReference>
<keyword evidence="5 11" id="KW-0274">FAD</keyword>
<feature type="binding site" evidence="12">
    <location>
        <position position="317"/>
    </location>
    <ligand>
        <name>FAD</name>
        <dbReference type="ChEBI" id="CHEBI:57692"/>
    </ligand>
</feature>
<comment type="cofactor">
    <cofactor evidence="11 12">
        <name>FMN</name>
        <dbReference type="ChEBI" id="CHEBI:58210"/>
    </cofactor>
    <text evidence="11 12">Binds 1 FMN per subunit.</text>
</comment>
<keyword evidence="1 11" id="KW-0813">Transport</keyword>
<feature type="binding site" evidence="12">
    <location>
        <begin position="381"/>
        <end position="384"/>
    </location>
    <ligand>
        <name>FAD</name>
        <dbReference type="ChEBI" id="CHEBI:57692"/>
    </ligand>
</feature>
<dbReference type="InterPro" id="IPR003097">
    <property type="entry name" value="CysJ-like_FAD-binding"/>
</dbReference>
<dbReference type="InterPro" id="IPR017927">
    <property type="entry name" value="FAD-bd_FR_type"/>
</dbReference>
<feature type="binding site" evidence="12">
    <location>
        <position position="405"/>
    </location>
    <ligand>
        <name>FAD</name>
        <dbReference type="ChEBI" id="CHEBI:57692"/>
    </ligand>
</feature>
<protein>
    <recommendedName>
        <fullName evidence="11">Sulfite reductase [NADPH] flavoprotein alpha-component</fullName>
        <shortName evidence="11">SiR-FP</shortName>
        <ecNumber evidence="11">1.8.1.2</ecNumber>
    </recommendedName>
</protein>
<dbReference type="PIRSF" id="PIRSF000207">
    <property type="entry name" value="SiR-FP_CysJ"/>
    <property type="match status" value="1"/>
</dbReference>
<reference evidence="15" key="2">
    <citation type="journal article" date="2020" name="Microorganisms">
        <title>Osmotic Adaptation and Compatible Solute Biosynthesis of Phototrophic Bacteria as Revealed from Genome Analyses.</title>
        <authorList>
            <person name="Imhoff J.F."/>
            <person name="Rahn T."/>
            <person name="Kunzel S."/>
            <person name="Keller A."/>
            <person name="Neulinger S.C."/>
        </authorList>
    </citation>
    <scope>NUCLEOTIDE SEQUENCE</scope>
    <source>
        <strain evidence="15">DSM 11080</strain>
    </source>
</reference>
<dbReference type="Gene3D" id="2.40.30.10">
    <property type="entry name" value="Translation factors"/>
    <property type="match status" value="1"/>
</dbReference>
<dbReference type="InterPro" id="IPR010199">
    <property type="entry name" value="CysJ"/>
</dbReference>
<dbReference type="Pfam" id="PF00258">
    <property type="entry name" value="Flavodoxin_1"/>
    <property type="match status" value="1"/>
</dbReference>
<dbReference type="EMBL" id="NRSJ01000017">
    <property type="protein sequence ID" value="MBK1704988.1"/>
    <property type="molecule type" value="Genomic_DNA"/>
</dbReference>
<comment type="cofactor">
    <cofactor evidence="11 12">
        <name>FAD</name>
        <dbReference type="ChEBI" id="CHEBI:57692"/>
    </cofactor>
    <text evidence="11 12">Binds 1 FAD per subunit.</text>
</comment>
<keyword evidence="7 11" id="KW-0249">Electron transport</keyword>
<keyword evidence="6 11" id="KW-0521">NADP</keyword>
<dbReference type="InterPro" id="IPR029039">
    <property type="entry name" value="Flavoprotein-like_sf"/>
</dbReference>
<dbReference type="PANTHER" id="PTHR19384">
    <property type="entry name" value="NITRIC OXIDE SYNTHASE-RELATED"/>
    <property type="match status" value="1"/>
</dbReference>
<keyword evidence="8 11" id="KW-0560">Oxidoreductase</keyword>
<dbReference type="GO" id="GO:0009055">
    <property type="term" value="F:electron transfer activity"/>
    <property type="evidence" value="ECO:0007669"/>
    <property type="project" value="InterPro"/>
</dbReference>
<dbReference type="FunFam" id="3.40.50.80:FF:000001">
    <property type="entry name" value="NADPH--cytochrome P450 reductase 1"/>
    <property type="match status" value="1"/>
</dbReference>
<gene>
    <name evidence="15" type="ORF">CKO40_10660</name>
</gene>
<dbReference type="Gene3D" id="3.40.50.80">
    <property type="entry name" value="Nucleotide-binding domain of ferredoxin-NADP reductase (FNR) module"/>
    <property type="match status" value="1"/>
</dbReference>
<feature type="binding site" evidence="12">
    <location>
        <begin position="514"/>
        <end position="515"/>
    </location>
    <ligand>
        <name>NADP(+)</name>
        <dbReference type="ChEBI" id="CHEBI:58349"/>
    </ligand>
</feature>
<feature type="domain" description="FAD-binding FR-type" evidence="14">
    <location>
        <begin position="229"/>
        <end position="443"/>
    </location>
</feature>
<feature type="binding site" evidence="12">
    <location>
        <begin position="399"/>
        <end position="401"/>
    </location>
    <ligand>
        <name>FAD</name>
        <dbReference type="ChEBI" id="CHEBI:57692"/>
    </ligand>
</feature>
<name>A0AAJ0XA67_9GAMM</name>
<feature type="binding site" evidence="12">
    <location>
        <begin position="414"/>
        <end position="417"/>
    </location>
    <ligand>
        <name>FAD</name>
        <dbReference type="ChEBI" id="CHEBI:57692"/>
    </ligand>
</feature>
<keyword evidence="9 11" id="KW-0198">Cysteine biosynthesis</keyword>
<dbReference type="InterPro" id="IPR008254">
    <property type="entry name" value="Flavodoxin/NO_synth"/>
</dbReference>
<comment type="subunit">
    <text evidence="11">Alpha(8)-beta(8). The alpha component is a flavoprotein, the beta component is a hemoprotein.</text>
</comment>
<dbReference type="GO" id="GO:0050660">
    <property type="term" value="F:flavin adenine dinucleotide binding"/>
    <property type="evidence" value="ECO:0007669"/>
    <property type="project" value="InterPro"/>
</dbReference>
<dbReference type="EC" id="1.8.1.2" evidence="11"/>
<dbReference type="Gene3D" id="1.20.990.10">
    <property type="entry name" value="NADPH-cytochrome p450 Reductase, Chain A, domain 3"/>
    <property type="match status" value="1"/>
</dbReference>
<evidence type="ECO:0000256" key="10">
    <source>
        <dbReference type="ARBA" id="ARBA00052219"/>
    </source>
</evidence>
<dbReference type="InterPro" id="IPR001226">
    <property type="entry name" value="Flavodoxin_CS"/>
</dbReference>
<dbReference type="PROSITE" id="PS51384">
    <property type="entry name" value="FAD_FR"/>
    <property type="match status" value="1"/>
</dbReference>
<evidence type="ECO:0000256" key="6">
    <source>
        <dbReference type="ARBA" id="ARBA00022857"/>
    </source>
</evidence>
<proteinExistence type="predicted"/>
<evidence type="ECO:0000256" key="1">
    <source>
        <dbReference type="ARBA" id="ARBA00022448"/>
    </source>
</evidence>
<organism evidence="15 16">
    <name type="scientific">Halochromatium glycolicum</name>
    <dbReference type="NCBI Taxonomy" id="85075"/>
    <lineage>
        <taxon>Bacteria</taxon>
        <taxon>Pseudomonadati</taxon>
        <taxon>Pseudomonadota</taxon>
        <taxon>Gammaproteobacteria</taxon>
        <taxon>Chromatiales</taxon>
        <taxon>Chromatiaceae</taxon>
        <taxon>Halochromatium</taxon>
    </lineage>
</organism>
<dbReference type="GO" id="GO:0019344">
    <property type="term" value="P:cysteine biosynthetic process"/>
    <property type="evidence" value="ECO:0007669"/>
    <property type="project" value="UniProtKB-KW"/>
</dbReference>
<dbReference type="InterPro" id="IPR039261">
    <property type="entry name" value="FNR_nucleotide-bd"/>
</dbReference>
<keyword evidence="2 11" id="KW-0028">Amino-acid biosynthesis</keyword>
<dbReference type="GO" id="GO:0004783">
    <property type="term" value="F:sulfite reductase (NADPH) activity"/>
    <property type="evidence" value="ECO:0007669"/>
    <property type="project" value="UniProtKB-EC"/>
</dbReference>
<dbReference type="SUPFAM" id="SSF52343">
    <property type="entry name" value="Ferredoxin reductase-like, C-terminal NADP-linked domain"/>
    <property type="match status" value="1"/>
</dbReference>
<evidence type="ECO:0000256" key="3">
    <source>
        <dbReference type="ARBA" id="ARBA00022630"/>
    </source>
</evidence>
<comment type="caution">
    <text evidence="15">The sequence shown here is derived from an EMBL/GenBank/DDBJ whole genome shotgun (WGS) entry which is preliminary data.</text>
</comment>
<comment type="catalytic activity">
    <reaction evidence="10 11">
        <text>hydrogen sulfide + 3 NADP(+) + 3 H2O = sulfite + 3 NADPH + 4 H(+)</text>
        <dbReference type="Rhea" id="RHEA:13801"/>
        <dbReference type="ChEBI" id="CHEBI:15377"/>
        <dbReference type="ChEBI" id="CHEBI:15378"/>
        <dbReference type="ChEBI" id="CHEBI:17359"/>
        <dbReference type="ChEBI" id="CHEBI:29919"/>
        <dbReference type="ChEBI" id="CHEBI:57783"/>
        <dbReference type="ChEBI" id="CHEBI:58349"/>
        <dbReference type="EC" id="1.8.1.2"/>
    </reaction>
</comment>
<evidence type="ECO:0000256" key="5">
    <source>
        <dbReference type="ARBA" id="ARBA00022827"/>
    </source>
</evidence>
<keyword evidence="4 11" id="KW-0288">FMN</keyword>
<feature type="binding site" evidence="12">
    <location>
        <begin position="113"/>
        <end position="116"/>
    </location>
    <ligand>
        <name>FMN</name>
        <dbReference type="ChEBI" id="CHEBI:58210"/>
    </ligand>
</feature>
<dbReference type="InterPro" id="IPR001094">
    <property type="entry name" value="Flavdoxin-like"/>
</dbReference>
<evidence type="ECO:0000256" key="12">
    <source>
        <dbReference type="PIRSR" id="PIRSR000207-1"/>
    </source>
</evidence>
<keyword evidence="3 11" id="KW-0285">Flavoprotein</keyword>
<dbReference type="PROSITE" id="PS50902">
    <property type="entry name" value="FLAVODOXIN_LIKE"/>
    <property type="match status" value="1"/>
</dbReference>
<dbReference type="SUPFAM" id="SSF52218">
    <property type="entry name" value="Flavoproteins"/>
    <property type="match status" value="1"/>
</dbReference>
<feature type="domain" description="Flavodoxin-like" evidence="13">
    <location>
        <begin position="60"/>
        <end position="198"/>
    </location>
</feature>
<dbReference type="InterPro" id="IPR023173">
    <property type="entry name" value="NADPH_Cyt_P450_Rdtase_alpha"/>
</dbReference>
<dbReference type="InterPro" id="IPR001433">
    <property type="entry name" value="OxRdtase_FAD/NAD-bd"/>
</dbReference>
<dbReference type="Proteomes" id="UP001296776">
    <property type="component" value="Unassembled WGS sequence"/>
</dbReference>
<dbReference type="Pfam" id="PF00667">
    <property type="entry name" value="FAD_binding_1"/>
    <property type="match status" value="1"/>
</dbReference>
<evidence type="ECO:0000313" key="15">
    <source>
        <dbReference type="EMBL" id="MBK1704988.1"/>
    </source>
</evidence>
<dbReference type="InterPro" id="IPR017938">
    <property type="entry name" value="Riboflavin_synthase-like_b-brl"/>
</dbReference>
<keyword evidence="16" id="KW-1185">Reference proteome</keyword>
<feature type="binding site" evidence="12">
    <location>
        <begin position="520"/>
        <end position="524"/>
    </location>
    <ligand>
        <name>NADP(+)</name>
        <dbReference type="ChEBI" id="CHEBI:58349"/>
    </ligand>
</feature>
<evidence type="ECO:0000259" key="14">
    <source>
        <dbReference type="PROSITE" id="PS51384"/>
    </source>
</evidence>
<feature type="binding site" evidence="12">
    <location>
        <begin position="149"/>
        <end position="158"/>
    </location>
    <ligand>
        <name>FMN</name>
        <dbReference type="ChEBI" id="CHEBI:58210"/>
    </ligand>
</feature>
<dbReference type="PROSITE" id="PS00201">
    <property type="entry name" value="FLAVODOXIN"/>
    <property type="match status" value="1"/>
</dbReference>
<dbReference type="PANTHER" id="PTHR19384:SF128">
    <property type="entry name" value="NADPH OXIDOREDUCTASE A"/>
    <property type="match status" value="1"/>
</dbReference>
<dbReference type="RefSeq" id="WP_200346201.1">
    <property type="nucleotide sequence ID" value="NZ_NRSJ01000017.1"/>
</dbReference>
<reference evidence="15" key="1">
    <citation type="submission" date="2017-08" db="EMBL/GenBank/DDBJ databases">
        <authorList>
            <person name="Imhoff J.F."/>
            <person name="Rahn T."/>
            <person name="Kuenzel S."/>
            <person name="Neulinger S.C."/>
        </authorList>
    </citation>
    <scope>NUCLEOTIDE SEQUENCE</scope>
    <source>
        <strain evidence="15">DSM 11080</strain>
    </source>
</reference>
<evidence type="ECO:0000256" key="7">
    <source>
        <dbReference type="ARBA" id="ARBA00022982"/>
    </source>
</evidence>
<evidence type="ECO:0000256" key="4">
    <source>
        <dbReference type="ARBA" id="ARBA00022643"/>
    </source>
</evidence>